<dbReference type="InterPro" id="IPR000835">
    <property type="entry name" value="HTH_MarR-typ"/>
</dbReference>
<dbReference type="InterPro" id="IPR005471">
    <property type="entry name" value="Tscrpt_reg_IclR_N"/>
</dbReference>
<dbReference type="Gene3D" id="3.30.450.40">
    <property type="match status" value="1"/>
</dbReference>
<dbReference type="AlphaFoldDB" id="A0A1M7IR02"/>
<gene>
    <name evidence="6" type="ORF">SAMN05444389_10965</name>
</gene>
<dbReference type="InterPro" id="IPR036390">
    <property type="entry name" value="WH_DNA-bd_sf"/>
</dbReference>
<keyword evidence="3" id="KW-0804">Transcription</keyword>
<evidence type="ECO:0000256" key="3">
    <source>
        <dbReference type="ARBA" id="ARBA00023163"/>
    </source>
</evidence>
<dbReference type="GO" id="GO:0003677">
    <property type="term" value="F:DNA binding"/>
    <property type="evidence" value="ECO:0007669"/>
    <property type="project" value="UniProtKB-KW"/>
</dbReference>
<dbReference type="Pfam" id="PF12802">
    <property type="entry name" value="MarR_2"/>
    <property type="match status" value="1"/>
</dbReference>
<dbReference type="Pfam" id="PF01614">
    <property type="entry name" value="IclR_C"/>
    <property type="match status" value="1"/>
</dbReference>
<feature type="domain" description="HTH iclR-type" evidence="4">
    <location>
        <begin position="14"/>
        <end position="77"/>
    </location>
</feature>
<protein>
    <submittedName>
        <fullName evidence="6">Transcriptional regulator, IclR family</fullName>
    </submittedName>
</protein>
<evidence type="ECO:0000259" key="4">
    <source>
        <dbReference type="PROSITE" id="PS51077"/>
    </source>
</evidence>
<dbReference type="GO" id="GO:0003700">
    <property type="term" value="F:DNA-binding transcription factor activity"/>
    <property type="evidence" value="ECO:0007669"/>
    <property type="project" value="InterPro"/>
</dbReference>
<dbReference type="InterPro" id="IPR036388">
    <property type="entry name" value="WH-like_DNA-bd_sf"/>
</dbReference>
<dbReference type="PROSITE" id="PS51078">
    <property type="entry name" value="ICLR_ED"/>
    <property type="match status" value="1"/>
</dbReference>
<dbReference type="OrthoDB" id="6057486at2"/>
<evidence type="ECO:0000313" key="7">
    <source>
        <dbReference type="Proteomes" id="UP000184444"/>
    </source>
</evidence>
<dbReference type="InterPro" id="IPR014757">
    <property type="entry name" value="Tscrpt_reg_IclR_C"/>
</dbReference>
<dbReference type="Proteomes" id="UP000184444">
    <property type="component" value="Unassembled WGS sequence"/>
</dbReference>
<dbReference type="SUPFAM" id="SSF46785">
    <property type="entry name" value="Winged helix' DNA-binding domain"/>
    <property type="match status" value="1"/>
</dbReference>
<dbReference type="GO" id="GO:0045892">
    <property type="term" value="P:negative regulation of DNA-templated transcription"/>
    <property type="evidence" value="ECO:0007669"/>
    <property type="project" value="TreeGrafter"/>
</dbReference>
<dbReference type="PANTHER" id="PTHR30136:SF24">
    <property type="entry name" value="HTH-TYPE TRANSCRIPTIONAL REPRESSOR ALLR"/>
    <property type="match status" value="1"/>
</dbReference>
<dbReference type="InterPro" id="IPR050707">
    <property type="entry name" value="HTH_MetabolicPath_Reg"/>
</dbReference>
<dbReference type="STRING" id="53463.SAMN05444389_10965"/>
<dbReference type="PROSITE" id="PS51077">
    <property type="entry name" value="HTH_ICLR"/>
    <property type="match status" value="1"/>
</dbReference>
<dbReference type="SUPFAM" id="SSF55781">
    <property type="entry name" value="GAF domain-like"/>
    <property type="match status" value="1"/>
</dbReference>
<evidence type="ECO:0000259" key="5">
    <source>
        <dbReference type="PROSITE" id="PS51078"/>
    </source>
</evidence>
<name>A0A1M7IR02_9RHOB</name>
<dbReference type="SMART" id="SM00346">
    <property type="entry name" value="HTH_ICLR"/>
    <property type="match status" value="1"/>
</dbReference>
<feature type="domain" description="IclR-ED" evidence="5">
    <location>
        <begin position="71"/>
        <end position="261"/>
    </location>
</feature>
<proteinExistence type="predicted"/>
<keyword evidence="1" id="KW-0805">Transcription regulation</keyword>
<evidence type="ECO:0000256" key="2">
    <source>
        <dbReference type="ARBA" id="ARBA00023125"/>
    </source>
</evidence>
<reference evidence="7" key="1">
    <citation type="submission" date="2016-11" db="EMBL/GenBank/DDBJ databases">
        <authorList>
            <person name="Varghese N."/>
            <person name="Submissions S."/>
        </authorList>
    </citation>
    <scope>NUCLEOTIDE SEQUENCE [LARGE SCALE GENOMIC DNA]</scope>
    <source>
        <strain evidence="7">DSM 6637</strain>
    </source>
</reference>
<keyword evidence="7" id="KW-1185">Reference proteome</keyword>
<evidence type="ECO:0000256" key="1">
    <source>
        <dbReference type="ARBA" id="ARBA00023015"/>
    </source>
</evidence>
<dbReference type="PANTHER" id="PTHR30136">
    <property type="entry name" value="HELIX-TURN-HELIX TRANSCRIPTIONAL REGULATOR, ICLR FAMILY"/>
    <property type="match status" value="1"/>
</dbReference>
<sequence length="264" mass="28679">MAGISSMAASENRDTPLERYMTTLELLAPHADGLTQSELERALDLPKASVNRMVHVLLDSGLIAPSPGRARAFQLGPRILHLLHGANDTSWLERISARPLQQLAAATEQSAFLARLYETEIRSVNCVAPDTTVRLHIVPGTVMPPHASASAKAILSYLPPELRDRILDAHEPEAFTSRTLTDRTELVEDIARVPERGYSIECGEHVYGLASVARPIFGPSGEVRYVVGLTGPENSILGPNKEHNLAALAEASEKLGRMLTLPMT</sequence>
<dbReference type="InterPro" id="IPR029016">
    <property type="entry name" value="GAF-like_dom_sf"/>
</dbReference>
<keyword evidence="2" id="KW-0238">DNA-binding</keyword>
<dbReference type="EMBL" id="FRCK01000009">
    <property type="protein sequence ID" value="SHM43028.1"/>
    <property type="molecule type" value="Genomic_DNA"/>
</dbReference>
<dbReference type="Gene3D" id="1.10.10.10">
    <property type="entry name" value="Winged helix-like DNA-binding domain superfamily/Winged helix DNA-binding domain"/>
    <property type="match status" value="1"/>
</dbReference>
<dbReference type="RefSeq" id="WP_084732139.1">
    <property type="nucleotide sequence ID" value="NZ_FRCK01000009.1"/>
</dbReference>
<organism evidence="6 7">
    <name type="scientific">Paracoccus solventivorans</name>
    <dbReference type="NCBI Taxonomy" id="53463"/>
    <lineage>
        <taxon>Bacteria</taxon>
        <taxon>Pseudomonadati</taxon>
        <taxon>Pseudomonadota</taxon>
        <taxon>Alphaproteobacteria</taxon>
        <taxon>Rhodobacterales</taxon>
        <taxon>Paracoccaceae</taxon>
        <taxon>Paracoccus</taxon>
    </lineage>
</organism>
<evidence type="ECO:0000313" key="6">
    <source>
        <dbReference type="EMBL" id="SHM43028.1"/>
    </source>
</evidence>
<accession>A0A1M7IR02</accession>